<dbReference type="GO" id="GO:0016491">
    <property type="term" value="F:oxidoreductase activity"/>
    <property type="evidence" value="ECO:0007669"/>
    <property type="project" value="InterPro"/>
</dbReference>
<evidence type="ECO:0000313" key="3">
    <source>
        <dbReference type="Proteomes" id="UP000036458"/>
    </source>
</evidence>
<accession>A0A0H4W3W2</accession>
<feature type="domain" description="ER-bound oxygenase mpaB/mpaB'/Rubber oxygenase catalytic" evidence="1">
    <location>
        <begin position="44"/>
        <end position="209"/>
    </location>
</feature>
<dbReference type="PATRIC" id="fig|1379910.4.peg.1031"/>
<gene>
    <name evidence="2" type="ORF">TH63_04755</name>
</gene>
<evidence type="ECO:0000259" key="1">
    <source>
        <dbReference type="Pfam" id="PF09995"/>
    </source>
</evidence>
<organism evidence="2 3">
    <name type="scientific">Rufibacter radiotolerans</name>
    <dbReference type="NCBI Taxonomy" id="1379910"/>
    <lineage>
        <taxon>Bacteria</taxon>
        <taxon>Pseudomonadati</taxon>
        <taxon>Bacteroidota</taxon>
        <taxon>Cytophagia</taxon>
        <taxon>Cytophagales</taxon>
        <taxon>Hymenobacteraceae</taxon>
        <taxon>Rufibacter</taxon>
    </lineage>
</organism>
<name>A0A0H4W3W2_9BACT</name>
<dbReference type="RefSeq" id="WP_048919937.1">
    <property type="nucleotide sequence ID" value="NZ_CP010777.1"/>
</dbReference>
<keyword evidence="3" id="KW-1185">Reference proteome</keyword>
<dbReference type="AlphaFoldDB" id="A0A0H4W3W2"/>
<dbReference type="KEGG" id="ruf:TH63_04755"/>
<dbReference type="Pfam" id="PF09995">
    <property type="entry name" value="MPAB_Lcp_cat"/>
    <property type="match status" value="1"/>
</dbReference>
<dbReference type="STRING" id="1379910.TH63_04755"/>
<protein>
    <recommendedName>
        <fullName evidence="1">ER-bound oxygenase mpaB/mpaB'/Rubber oxygenase catalytic domain-containing protein</fullName>
    </recommendedName>
</protein>
<dbReference type="EMBL" id="CP010777">
    <property type="protein sequence ID" value="AKQ45101.1"/>
    <property type="molecule type" value="Genomic_DNA"/>
</dbReference>
<proteinExistence type="predicted"/>
<evidence type="ECO:0000313" key="2">
    <source>
        <dbReference type="EMBL" id="AKQ45101.1"/>
    </source>
</evidence>
<dbReference type="Proteomes" id="UP000036458">
    <property type="component" value="Chromosome"/>
</dbReference>
<dbReference type="OrthoDB" id="5498485at2"/>
<reference evidence="2 3" key="1">
    <citation type="submission" date="2015-01" db="EMBL/GenBank/DDBJ databases">
        <title>Rufibacter sp./DG31D/ whole genome sequencing.</title>
        <authorList>
            <person name="Kim M.K."/>
            <person name="Srinivasan S."/>
            <person name="Lee J.-J."/>
        </authorList>
    </citation>
    <scope>NUCLEOTIDE SEQUENCE [LARGE SCALE GENOMIC DNA]</scope>
    <source>
        <strain evidence="2 3">DG31D</strain>
    </source>
</reference>
<sequence length="254" mass="29335">MDFFVKEGSIVREIWGKGDTILFIFAGSAAEFALNKAVDWLYFTGRLPADPLGRLFSTVAYARQIVFSSLEGAHRTIDKMAHIHAAVENKRGASIPDWAYRDVLFMLIDYSIRAYEVLERKLSLPEKEEVFEVFNRVGLRMGLTGLPTSYLAWVQMREEHLQQDLAPSHYTHDLFKQYQKHLGLVRYRLLLEAQVMVVPDRVKDLLGFRKISLITPLLQAYKVTRTLKLDWFLKSIILPPAYKKEIKDLDSNPT</sequence>
<dbReference type="InterPro" id="IPR018713">
    <property type="entry name" value="MPAB/Lcp_cat_dom"/>
</dbReference>